<dbReference type="GO" id="GO:0016787">
    <property type="term" value="F:hydrolase activity"/>
    <property type="evidence" value="ECO:0007669"/>
    <property type="project" value="UniProtKB-KW"/>
</dbReference>
<feature type="non-terminal residue" evidence="1">
    <location>
        <position position="29"/>
    </location>
</feature>
<organism evidence="1 2">
    <name type="scientific">Orchesella cincta</name>
    <name type="common">Springtail</name>
    <name type="synonym">Podura cincta</name>
    <dbReference type="NCBI Taxonomy" id="48709"/>
    <lineage>
        <taxon>Eukaryota</taxon>
        <taxon>Metazoa</taxon>
        <taxon>Ecdysozoa</taxon>
        <taxon>Arthropoda</taxon>
        <taxon>Hexapoda</taxon>
        <taxon>Collembola</taxon>
        <taxon>Entomobryomorpha</taxon>
        <taxon>Entomobryoidea</taxon>
        <taxon>Orchesellidae</taxon>
        <taxon>Orchesellinae</taxon>
        <taxon>Orchesella</taxon>
    </lineage>
</organism>
<gene>
    <name evidence="1" type="ORF">Ocin01_10144</name>
</gene>
<protein>
    <submittedName>
        <fullName evidence="1">Deoxyuridine 5'-triphosphate nucleotidohydrolase</fullName>
    </submittedName>
</protein>
<accession>A0A1D2MUQ5</accession>
<reference evidence="1 2" key="1">
    <citation type="journal article" date="2016" name="Genome Biol. Evol.">
        <title>Gene Family Evolution Reflects Adaptation to Soil Environmental Stressors in the Genome of the Collembolan Orchesella cincta.</title>
        <authorList>
            <person name="Faddeeva-Vakhrusheva A."/>
            <person name="Derks M.F."/>
            <person name="Anvar S.Y."/>
            <person name="Agamennone V."/>
            <person name="Suring W."/>
            <person name="Smit S."/>
            <person name="van Straalen N.M."/>
            <person name="Roelofs D."/>
        </authorList>
    </citation>
    <scope>NUCLEOTIDE SEQUENCE [LARGE SCALE GENOMIC DNA]</scope>
    <source>
        <tissue evidence="1">Mixed pool</tissue>
    </source>
</reference>
<comment type="caution">
    <text evidence="1">The sequence shown here is derived from an EMBL/GenBank/DDBJ whole genome shotgun (WGS) entry which is preliminary data.</text>
</comment>
<dbReference type="AlphaFoldDB" id="A0A1D2MUQ5"/>
<evidence type="ECO:0000313" key="1">
    <source>
        <dbReference type="EMBL" id="ODM96544.1"/>
    </source>
</evidence>
<sequence length="29" mass="3096">MSVIQFVKLSVKAKTPSKGSKYAAGIDLK</sequence>
<evidence type="ECO:0000313" key="2">
    <source>
        <dbReference type="Proteomes" id="UP000094527"/>
    </source>
</evidence>
<dbReference type="EMBL" id="LJIJ01000528">
    <property type="protein sequence ID" value="ODM96544.1"/>
    <property type="molecule type" value="Genomic_DNA"/>
</dbReference>
<name>A0A1D2MUQ5_ORCCI</name>
<keyword evidence="2" id="KW-1185">Reference proteome</keyword>
<proteinExistence type="predicted"/>
<dbReference type="Proteomes" id="UP000094527">
    <property type="component" value="Unassembled WGS sequence"/>
</dbReference>
<keyword evidence="1" id="KW-0378">Hydrolase</keyword>